<evidence type="ECO:0000313" key="1">
    <source>
        <dbReference type="EMBL" id="OQD71137.1"/>
    </source>
</evidence>
<dbReference type="STRING" id="60169.A0A1V6P2Z6"/>
<keyword evidence="2" id="KW-1185">Reference proteome</keyword>
<dbReference type="AlphaFoldDB" id="A0A1V6P2Z6"/>
<dbReference type="EMBL" id="MDYM01000001">
    <property type="protein sequence ID" value="OQD71137.1"/>
    <property type="molecule type" value="Genomic_DNA"/>
</dbReference>
<protein>
    <submittedName>
        <fullName evidence="1">Uncharacterized protein</fullName>
    </submittedName>
</protein>
<gene>
    <name evidence="1" type="ORF">PENPOL_c001G04543</name>
</gene>
<reference evidence="2" key="1">
    <citation type="journal article" date="2017" name="Nat. Microbiol.">
        <title>Global analysis of biosynthetic gene clusters reveals vast potential of secondary metabolite production in Penicillium species.</title>
        <authorList>
            <person name="Nielsen J.C."/>
            <person name="Grijseels S."/>
            <person name="Prigent S."/>
            <person name="Ji B."/>
            <person name="Dainat J."/>
            <person name="Nielsen K.F."/>
            <person name="Frisvad J.C."/>
            <person name="Workman M."/>
            <person name="Nielsen J."/>
        </authorList>
    </citation>
    <scope>NUCLEOTIDE SEQUENCE [LARGE SCALE GENOMIC DNA]</scope>
    <source>
        <strain evidence="2">IBT 4502</strain>
    </source>
</reference>
<organism evidence="1 2">
    <name type="scientific">Penicillium polonicum</name>
    <dbReference type="NCBI Taxonomy" id="60169"/>
    <lineage>
        <taxon>Eukaryota</taxon>
        <taxon>Fungi</taxon>
        <taxon>Dikarya</taxon>
        <taxon>Ascomycota</taxon>
        <taxon>Pezizomycotina</taxon>
        <taxon>Eurotiomycetes</taxon>
        <taxon>Eurotiomycetidae</taxon>
        <taxon>Eurotiales</taxon>
        <taxon>Aspergillaceae</taxon>
        <taxon>Penicillium</taxon>
    </lineage>
</organism>
<comment type="caution">
    <text evidence="1">The sequence shown here is derived from an EMBL/GenBank/DDBJ whole genome shotgun (WGS) entry which is preliminary data.</text>
</comment>
<name>A0A1V6P2Z6_PENPO</name>
<proteinExistence type="predicted"/>
<accession>A0A1V6P2Z6</accession>
<dbReference type="OrthoDB" id="3000060at2759"/>
<dbReference type="Proteomes" id="UP000191408">
    <property type="component" value="Unassembled WGS sequence"/>
</dbReference>
<sequence length="327" mass="36548">MQQTKRAKEAGKTGLPADGALQRFTSGTWVVLKPSGFSPIEDSFLAVVNGVGSALKALPEPDLSGPKHVEIRKKLSMVELHSIEAARQLAGKMVTIKDQKGKDRIVKAGPYYTGGPSRFVTNRTDAISSHEIAVKIAAVIPRTFFVVDEMRIGNTTGPKKRIVFADPIIELSDLPAPGKEICIMWNWFLWLEHKLETMQMPDLEAHWRKIYNSLSCYFEIPCLREQGPPFYRPLHYLVAVFFEADKPEHETSAIISAIGDFMSTVQMSHQQCLIEDKEVRGSAAYMETEMDCLHDQSVEDTGRGVGSTRRIILISKDTLLTTLELSR</sequence>
<evidence type="ECO:0000313" key="2">
    <source>
        <dbReference type="Proteomes" id="UP000191408"/>
    </source>
</evidence>